<dbReference type="KEGG" id="bmu:Bmul_5833"/>
<feature type="region of interest" description="Disordered" evidence="1">
    <location>
        <begin position="26"/>
        <end position="91"/>
    </location>
</feature>
<dbReference type="AlphaFoldDB" id="A0A0H3KQM9"/>
<evidence type="ECO:0000313" key="3">
    <source>
        <dbReference type="Proteomes" id="UP000008815"/>
    </source>
</evidence>
<protein>
    <recommendedName>
        <fullName evidence="4">MerR family transcriptional regulator</fullName>
    </recommendedName>
</protein>
<dbReference type="KEGG" id="bmj:BMULJ_05689"/>
<reference evidence="2 3" key="1">
    <citation type="submission" date="2007-04" db="EMBL/GenBank/DDBJ databases">
        <title>Complete genome sequence of Burkholderia multivorans ATCC 17616.</title>
        <authorList>
            <person name="Ohtsubo Y."/>
            <person name="Yamashita A."/>
            <person name="Kurokawa K."/>
            <person name="Takami H."/>
            <person name="Yuhara S."/>
            <person name="Nishiyama E."/>
            <person name="Endo R."/>
            <person name="Miyazaki R."/>
            <person name="Ono A."/>
            <person name="Yano K."/>
            <person name="Ito M."/>
            <person name="Sota M."/>
            <person name="Yuji N."/>
            <person name="Hattori M."/>
            <person name="Tsuda M."/>
        </authorList>
    </citation>
    <scope>NUCLEOTIDE SEQUENCE [LARGE SCALE GENOMIC DNA]</scope>
    <source>
        <strain evidence="3">ATCC 17616 / 249</strain>
    </source>
</reference>
<dbReference type="RefSeq" id="WP_012218193.1">
    <property type="nucleotide sequence ID" value="NC_010087.1"/>
</dbReference>
<dbReference type="HOGENOM" id="CLU_1064259_0_0_4"/>
<accession>A0A0H3KQM9</accession>
<dbReference type="Proteomes" id="UP000008815">
    <property type="component" value="Chromosome 3"/>
</dbReference>
<sequence length="261" mass="27737">MPTRNHAINPRRLLACPASLIGRGSVASARGPSRHAGAASGPPVASRRLEAAQCRGERRRHRSPQQTTPCASAGPNDTSVEPRSNSVAARAHPTLLVTGSLTASDEAAEGAGLHVCERVESLARALRQPCLAVDALIAEVTSLHIDLANQFVSLARARHVRAAALVYEHGSAQALSAVRRAGFHLFRSVGGRVDQTFVLTKLQQSVAVTLAATMAANDPVWRLYRDVEGWARAPSACPSCAYRAGAPATRPHRHACPRARR</sequence>
<evidence type="ECO:0000313" key="2">
    <source>
        <dbReference type="EMBL" id="BAG47511.1"/>
    </source>
</evidence>
<dbReference type="EMBL" id="AP009387">
    <property type="protein sequence ID" value="BAG47511.1"/>
    <property type="molecule type" value="Genomic_DNA"/>
</dbReference>
<organism evidence="2 3">
    <name type="scientific">Burkholderia multivorans (strain ATCC 17616 / 249)</name>
    <dbReference type="NCBI Taxonomy" id="395019"/>
    <lineage>
        <taxon>Bacteria</taxon>
        <taxon>Pseudomonadati</taxon>
        <taxon>Pseudomonadota</taxon>
        <taxon>Betaproteobacteria</taxon>
        <taxon>Burkholderiales</taxon>
        <taxon>Burkholderiaceae</taxon>
        <taxon>Burkholderia</taxon>
        <taxon>Burkholderia cepacia complex</taxon>
    </lineage>
</organism>
<proteinExistence type="predicted"/>
<name>A0A0H3KQM9_BURM1</name>
<evidence type="ECO:0008006" key="4">
    <source>
        <dbReference type="Google" id="ProtNLM"/>
    </source>
</evidence>
<evidence type="ECO:0000256" key="1">
    <source>
        <dbReference type="SAM" id="MobiDB-lite"/>
    </source>
</evidence>
<gene>
    <name evidence="2" type="ordered locus">BMULJ_05689</name>
</gene>
<feature type="compositionally biased region" description="Polar residues" evidence="1">
    <location>
        <begin position="64"/>
        <end position="87"/>
    </location>
</feature>
<dbReference type="GeneID" id="93169230"/>
<keyword evidence="3" id="KW-1185">Reference proteome</keyword>